<evidence type="ECO:0000259" key="3">
    <source>
        <dbReference type="Pfam" id="PF17782"/>
    </source>
</evidence>
<feature type="domain" description="DprA winged helix" evidence="3">
    <location>
        <begin position="323"/>
        <end position="370"/>
    </location>
</feature>
<dbReference type="InterPro" id="IPR003488">
    <property type="entry name" value="DprA"/>
</dbReference>
<comment type="similarity">
    <text evidence="1">Belongs to the DprA/Smf family.</text>
</comment>
<dbReference type="PANTHER" id="PTHR43022">
    <property type="entry name" value="PROTEIN SMF"/>
    <property type="match status" value="1"/>
</dbReference>
<dbReference type="EMBL" id="JAPFRD010000011">
    <property type="protein sequence ID" value="MCW8108844.1"/>
    <property type="molecule type" value="Genomic_DNA"/>
</dbReference>
<dbReference type="NCBIfam" id="TIGR00732">
    <property type="entry name" value="dprA"/>
    <property type="match status" value="1"/>
</dbReference>
<dbReference type="Gene3D" id="3.40.50.450">
    <property type="match status" value="1"/>
</dbReference>
<keyword evidence="5" id="KW-1185">Reference proteome</keyword>
<dbReference type="InterPro" id="IPR041614">
    <property type="entry name" value="DprA_WH"/>
</dbReference>
<dbReference type="InterPro" id="IPR057666">
    <property type="entry name" value="DrpA_SLOG"/>
</dbReference>
<accession>A0ABT3P7Y8</accession>
<name>A0ABT3P7Y8_9ALTE</name>
<dbReference type="InterPro" id="IPR036388">
    <property type="entry name" value="WH-like_DNA-bd_sf"/>
</dbReference>
<feature type="domain" description="Smf/DprA SLOG" evidence="2">
    <location>
        <begin position="90"/>
        <end position="298"/>
    </location>
</feature>
<protein>
    <submittedName>
        <fullName evidence="4">DNA-processing protein DprA</fullName>
    </submittedName>
</protein>
<organism evidence="4 5">
    <name type="scientific">Alteromonas aquimaris</name>
    <dbReference type="NCBI Taxonomy" id="2998417"/>
    <lineage>
        <taxon>Bacteria</taxon>
        <taxon>Pseudomonadati</taxon>
        <taxon>Pseudomonadota</taxon>
        <taxon>Gammaproteobacteria</taxon>
        <taxon>Alteromonadales</taxon>
        <taxon>Alteromonadaceae</taxon>
        <taxon>Alteromonas/Salinimonas group</taxon>
        <taxon>Alteromonas</taxon>
    </lineage>
</organism>
<reference evidence="4" key="1">
    <citation type="submission" date="2022-11" db="EMBL/GenBank/DDBJ databases">
        <title>Alteromonas sp. nov., isolated from sea water of the Qingdao.</title>
        <authorList>
            <person name="Wang Q."/>
        </authorList>
    </citation>
    <scope>NUCLEOTIDE SEQUENCE</scope>
    <source>
        <strain evidence="4">ASW11-7</strain>
    </source>
</reference>
<dbReference type="Pfam" id="PF02481">
    <property type="entry name" value="DNA_processg_A"/>
    <property type="match status" value="1"/>
</dbReference>
<gene>
    <name evidence="4" type="primary">dprA</name>
    <name evidence="4" type="ORF">OPS25_10105</name>
</gene>
<dbReference type="Pfam" id="PF17782">
    <property type="entry name" value="WHD_DprA"/>
    <property type="match status" value="1"/>
</dbReference>
<sequence length="387" mass="42275">MNTIGVCNQEDLIKWLTLTTIKGVTPREWLDVIEKNSISLDHLFTGNWQPQVNHQAELPEKLAQLIRAADLQRIEQSLEWQSQETLNQLVSIDCSSYPEMLKQLCSPPLVLFVRGNERLISQPSIALVGSRRCTHAGKQIAQEFARQLAELGWSVVSGLATGIDAAAHQGALHGQAKTIAVTGTGPDKIYPARNQKLHHSIVEQGGTIVSEFWPGTPPRACHFPRRNRIIAALSTGTVVIEAAIKSGTLITANLAIDLGREVFAVPGNIYNSTSEGCHHLIQQGAKLVFKVEDIIEEFACVPSQLALQGVDESQKSPCENLATDELLDSVDFDVTAVDVIAERNKLSVSEVLATLLEYELRGCVAAVPGGYVKLRGKKNVRHPHVSI</sequence>
<evidence type="ECO:0000256" key="1">
    <source>
        <dbReference type="ARBA" id="ARBA00006525"/>
    </source>
</evidence>
<dbReference type="Gene3D" id="1.10.10.10">
    <property type="entry name" value="Winged helix-like DNA-binding domain superfamily/Winged helix DNA-binding domain"/>
    <property type="match status" value="1"/>
</dbReference>
<dbReference type="SUPFAM" id="SSF102405">
    <property type="entry name" value="MCP/YpsA-like"/>
    <property type="match status" value="1"/>
</dbReference>
<evidence type="ECO:0000313" key="5">
    <source>
        <dbReference type="Proteomes" id="UP001142810"/>
    </source>
</evidence>
<dbReference type="RefSeq" id="WP_265617600.1">
    <property type="nucleotide sequence ID" value="NZ_JAPFRD010000011.1"/>
</dbReference>
<evidence type="ECO:0000313" key="4">
    <source>
        <dbReference type="EMBL" id="MCW8108844.1"/>
    </source>
</evidence>
<comment type="caution">
    <text evidence="4">The sequence shown here is derived from an EMBL/GenBank/DDBJ whole genome shotgun (WGS) entry which is preliminary data.</text>
</comment>
<evidence type="ECO:0000259" key="2">
    <source>
        <dbReference type="Pfam" id="PF02481"/>
    </source>
</evidence>
<proteinExistence type="inferred from homology"/>
<dbReference type="Proteomes" id="UP001142810">
    <property type="component" value="Unassembled WGS sequence"/>
</dbReference>
<dbReference type="PANTHER" id="PTHR43022:SF1">
    <property type="entry name" value="PROTEIN SMF"/>
    <property type="match status" value="1"/>
</dbReference>